<dbReference type="InterPro" id="IPR014582">
    <property type="entry name" value="UCP033535_lipo"/>
</dbReference>
<dbReference type="Gene3D" id="2.40.50.420">
    <property type="entry name" value="Envelope glycoprotein gp160, DUF2291, alpha/beta domain"/>
    <property type="match status" value="2"/>
</dbReference>
<proteinExistence type="predicted"/>
<evidence type="ECO:0000313" key="2">
    <source>
        <dbReference type="Proteomes" id="UP000198748"/>
    </source>
</evidence>
<evidence type="ECO:0000313" key="1">
    <source>
        <dbReference type="EMBL" id="SDG64414.1"/>
    </source>
</evidence>
<dbReference type="Pfam" id="PF10054">
    <property type="entry name" value="DUF2291"/>
    <property type="match status" value="1"/>
</dbReference>
<dbReference type="OrthoDB" id="1425705at2"/>
<dbReference type="InterPro" id="IPR036215">
    <property type="entry name" value="TM0957-like_sf"/>
</dbReference>
<keyword evidence="2" id="KW-1185">Reference proteome</keyword>
<accession>A0A1G7VX99</accession>
<dbReference type="SUPFAM" id="SSF141318">
    <property type="entry name" value="TM0957-like"/>
    <property type="match status" value="1"/>
</dbReference>
<dbReference type="AlphaFoldDB" id="A0A1G7VX99"/>
<name>A0A1G7VX99_9BACT</name>
<dbReference type="STRING" id="659014.SAMN04487996_12140"/>
<dbReference type="EMBL" id="FNAN01000021">
    <property type="protein sequence ID" value="SDG64414.1"/>
    <property type="molecule type" value="Genomic_DNA"/>
</dbReference>
<gene>
    <name evidence="1" type="ORF">SAMN04487996_12140</name>
</gene>
<sequence length="210" mass="23013">MPKPIRYLLYVAVFALLAYNSVYFKKLDEVKAGAAAFDAAGYAKNFWDKKLTPGLSKAVDLNALLSQLKTDKDKAFEQHSHALGIGNIRYFMVRGQGMVADVSENEVSVELADAGGNTGNVRIAMEYIFGNAVRDASGAIDINAFTNSMDFNNVSAEINKLIREKVVPPFKSKVKKGDRVAFSGAIELNRAHLQTNDIEVIPVSLQIEKP</sequence>
<organism evidence="1 2">
    <name type="scientific">Dyadobacter soli</name>
    <dbReference type="NCBI Taxonomy" id="659014"/>
    <lineage>
        <taxon>Bacteria</taxon>
        <taxon>Pseudomonadati</taxon>
        <taxon>Bacteroidota</taxon>
        <taxon>Cytophagia</taxon>
        <taxon>Cytophagales</taxon>
        <taxon>Spirosomataceae</taxon>
        <taxon>Dyadobacter</taxon>
    </lineage>
</organism>
<dbReference type="RefSeq" id="WP_090156557.1">
    <property type="nucleotide sequence ID" value="NZ_FNAN01000021.1"/>
</dbReference>
<keyword evidence="1" id="KW-0449">Lipoprotein</keyword>
<reference evidence="2" key="1">
    <citation type="submission" date="2016-10" db="EMBL/GenBank/DDBJ databases">
        <authorList>
            <person name="Varghese N."/>
            <person name="Submissions S."/>
        </authorList>
    </citation>
    <scope>NUCLEOTIDE SEQUENCE [LARGE SCALE GENOMIC DNA]</scope>
    <source>
        <strain evidence="2">DSM 25329</strain>
    </source>
</reference>
<protein>
    <submittedName>
        <fullName evidence="1">Predicted lipoprotein</fullName>
    </submittedName>
</protein>
<dbReference type="Proteomes" id="UP000198748">
    <property type="component" value="Unassembled WGS sequence"/>
</dbReference>